<dbReference type="Proteomes" id="UP001152561">
    <property type="component" value="Unassembled WGS sequence"/>
</dbReference>
<dbReference type="EMBL" id="JAJAGQ010000018">
    <property type="protein sequence ID" value="KAJ8536694.1"/>
    <property type="molecule type" value="Genomic_DNA"/>
</dbReference>
<comment type="caution">
    <text evidence="1">The sequence shown here is derived from an EMBL/GenBank/DDBJ whole genome shotgun (WGS) entry which is preliminary data.</text>
</comment>
<organism evidence="1 2">
    <name type="scientific">Anisodus acutangulus</name>
    <dbReference type="NCBI Taxonomy" id="402998"/>
    <lineage>
        <taxon>Eukaryota</taxon>
        <taxon>Viridiplantae</taxon>
        <taxon>Streptophyta</taxon>
        <taxon>Embryophyta</taxon>
        <taxon>Tracheophyta</taxon>
        <taxon>Spermatophyta</taxon>
        <taxon>Magnoliopsida</taxon>
        <taxon>eudicotyledons</taxon>
        <taxon>Gunneridae</taxon>
        <taxon>Pentapetalae</taxon>
        <taxon>asterids</taxon>
        <taxon>lamiids</taxon>
        <taxon>Solanales</taxon>
        <taxon>Solanaceae</taxon>
        <taxon>Solanoideae</taxon>
        <taxon>Hyoscyameae</taxon>
        <taxon>Anisodus</taxon>
    </lineage>
</organism>
<keyword evidence="2" id="KW-1185">Reference proteome</keyword>
<protein>
    <submittedName>
        <fullName evidence="1">Uncharacterized protein</fullName>
    </submittedName>
</protein>
<evidence type="ECO:0000313" key="1">
    <source>
        <dbReference type="EMBL" id="KAJ8536694.1"/>
    </source>
</evidence>
<gene>
    <name evidence="1" type="ORF">K7X08_035095</name>
</gene>
<reference evidence="2" key="1">
    <citation type="journal article" date="2023" name="Proc. Natl. Acad. Sci. U.S.A.">
        <title>Genomic and structural basis for evolution of tropane alkaloid biosynthesis.</title>
        <authorList>
            <person name="Wanga Y.-J."/>
            <person name="Taina T."/>
            <person name="Yua J.-Y."/>
            <person name="Lia J."/>
            <person name="Xua B."/>
            <person name="Chenc J."/>
            <person name="D'Auriad J.C."/>
            <person name="Huanga J.-P."/>
            <person name="Huanga S.-X."/>
        </authorList>
    </citation>
    <scope>NUCLEOTIDE SEQUENCE [LARGE SCALE GENOMIC DNA]</scope>
    <source>
        <strain evidence="2">cv. KIB-2019</strain>
    </source>
</reference>
<name>A0A9Q1LGY2_9SOLA</name>
<sequence>MLILWFKSSASCQFEDCAADDGTASTFNDGELAIEPLRMLVAVQIADISGILEFVPVIGKPKPRFPKFEYQT</sequence>
<proteinExistence type="predicted"/>
<accession>A0A9Q1LGY2</accession>
<evidence type="ECO:0000313" key="2">
    <source>
        <dbReference type="Proteomes" id="UP001152561"/>
    </source>
</evidence>
<dbReference type="AlphaFoldDB" id="A0A9Q1LGY2"/>